<gene>
    <name evidence="1" type="ORF">A2856_00555</name>
</gene>
<dbReference type="STRING" id="1802385.A2856_00555"/>
<evidence type="ECO:0000313" key="2">
    <source>
        <dbReference type="Proteomes" id="UP000177885"/>
    </source>
</evidence>
<reference evidence="1 2" key="1">
    <citation type="journal article" date="2016" name="Nat. Commun.">
        <title>Thousands of microbial genomes shed light on interconnected biogeochemical processes in an aquifer system.</title>
        <authorList>
            <person name="Anantharaman K."/>
            <person name="Brown C.T."/>
            <person name="Hug L.A."/>
            <person name="Sharon I."/>
            <person name="Castelle C.J."/>
            <person name="Probst A.J."/>
            <person name="Thomas B.C."/>
            <person name="Singh A."/>
            <person name="Wilkins M.J."/>
            <person name="Karaoz U."/>
            <person name="Brodie E.L."/>
            <person name="Williams K.H."/>
            <person name="Hubbard S.S."/>
            <person name="Banfield J.F."/>
        </authorList>
    </citation>
    <scope>NUCLEOTIDE SEQUENCE [LARGE SCALE GENOMIC DNA]</scope>
</reference>
<evidence type="ECO:0000313" key="1">
    <source>
        <dbReference type="EMBL" id="OGL66974.1"/>
    </source>
</evidence>
<comment type="caution">
    <text evidence="1">The sequence shown here is derived from an EMBL/GenBank/DDBJ whole genome shotgun (WGS) entry which is preliminary data.</text>
</comment>
<name>A0A1F7TN50_9BACT</name>
<protein>
    <recommendedName>
        <fullName evidence="3">SpoVT-AbrB domain-containing protein</fullName>
    </recommendedName>
</protein>
<proteinExistence type="predicted"/>
<evidence type="ECO:0008006" key="3">
    <source>
        <dbReference type="Google" id="ProtNLM"/>
    </source>
</evidence>
<accession>A0A1F7TN50</accession>
<dbReference type="Proteomes" id="UP000177885">
    <property type="component" value="Unassembled WGS sequence"/>
</dbReference>
<dbReference type="AlphaFoldDB" id="A0A1F7TN50"/>
<sequence>MQTLVKATTKGQITLPAKWRKTVRTDRFIVEERHGNLEIVPFHIKRATKQSYETVFNAERDNKGKGIEAKKLLKVLKKLR</sequence>
<organism evidence="1 2">
    <name type="scientific">Candidatus Uhrbacteria bacterium RIFCSPHIGHO2_01_FULL_63_20</name>
    <dbReference type="NCBI Taxonomy" id="1802385"/>
    <lineage>
        <taxon>Bacteria</taxon>
        <taxon>Candidatus Uhriibacteriota</taxon>
    </lineage>
</organism>
<dbReference type="EMBL" id="MGDT01000004">
    <property type="protein sequence ID" value="OGL66974.1"/>
    <property type="molecule type" value="Genomic_DNA"/>
</dbReference>